<accession>A0A5E4A0S0</accession>
<keyword evidence="3" id="KW-1185">Reference proteome</keyword>
<dbReference type="EMBL" id="CABDUW010000001">
    <property type="protein sequence ID" value="VTJ50674.1"/>
    <property type="molecule type" value="Genomic_DNA"/>
</dbReference>
<feature type="region of interest" description="Disordered" evidence="1">
    <location>
        <begin position="69"/>
        <end position="163"/>
    </location>
</feature>
<dbReference type="AlphaFoldDB" id="A0A5E4A0S0"/>
<name>A0A5E4A0S0_MARMO</name>
<organism evidence="2 3">
    <name type="scientific">Marmota monax</name>
    <name type="common">Woodchuck</name>
    <dbReference type="NCBI Taxonomy" id="9995"/>
    <lineage>
        <taxon>Eukaryota</taxon>
        <taxon>Metazoa</taxon>
        <taxon>Chordata</taxon>
        <taxon>Craniata</taxon>
        <taxon>Vertebrata</taxon>
        <taxon>Euteleostomi</taxon>
        <taxon>Mammalia</taxon>
        <taxon>Eutheria</taxon>
        <taxon>Euarchontoglires</taxon>
        <taxon>Glires</taxon>
        <taxon>Rodentia</taxon>
        <taxon>Sciuromorpha</taxon>
        <taxon>Sciuridae</taxon>
        <taxon>Xerinae</taxon>
        <taxon>Marmotini</taxon>
        <taxon>Marmota</taxon>
    </lineage>
</organism>
<gene>
    <name evidence="2" type="ORF">MONAX_5E002438</name>
</gene>
<evidence type="ECO:0000256" key="1">
    <source>
        <dbReference type="SAM" id="MobiDB-lite"/>
    </source>
</evidence>
<evidence type="ECO:0000313" key="2">
    <source>
        <dbReference type="EMBL" id="VTJ50674.1"/>
    </source>
</evidence>
<proteinExistence type="predicted"/>
<sequence length="163" mass="16818">MHASVHQGDLGAAGLCRILQDTGGLDHDFGGPAFPGPQFPLPSAVSEGPVVPGQQQARGHWCPWQGLEYPSPGHQAADGSDMLQPTESSCPLDSCGQPLGDDAPKKAGIPHIRPREAAPEPSAGDLEDGSQEAMLLVPLTPAEEDTANPLLPSTPGPKTPKEG</sequence>
<protein>
    <submittedName>
        <fullName evidence="2">Uncharacterized protein</fullName>
    </submittedName>
</protein>
<reference evidence="2" key="1">
    <citation type="submission" date="2019-04" db="EMBL/GenBank/DDBJ databases">
        <authorList>
            <person name="Alioto T."/>
            <person name="Alioto T."/>
        </authorList>
    </citation>
    <scope>NUCLEOTIDE SEQUENCE [LARGE SCALE GENOMIC DNA]</scope>
</reference>
<comment type="caution">
    <text evidence="2">The sequence shown here is derived from an EMBL/GenBank/DDBJ whole genome shotgun (WGS) entry which is preliminary data.</text>
</comment>
<dbReference type="Proteomes" id="UP000335636">
    <property type="component" value="Unassembled WGS sequence"/>
</dbReference>
<feature type="compositionally biased region" description="Pro residues" evidence="1">
    <location>
        <begin position="152"/>
        <end position="163"/>
    </location>
</feature>
<evidence type="ECO:0000313" key="3">
    <source>
        <dbReference type="Proteomes" id="UP000335636"/>
    </source>
</evidence>